<organism evidence="2 3">
    <name type="scientific">Pandoraea norimbergensis</name>
    <dbReference type="NCBI Taxonomy" id="93219"/>
    <lineage>
        <taxon>Bacteria</taxon>
        <taxon>Pseudomonadati</taxon>
        <taxon>Pseudomonadota</taxon>
        <taxon>Betaproteobacteria</taxon>
        <taxon>Burkholderiales</taxon>
        <taxon>Burkholderiaceae</taxon>
        <taxon>Pandoraea</taxon>
    </lineage>
</organism>
<feature type="transmembrane region" description="Helical" evidence="1">
    <location>
        <begin position="342"/>
        <end position="362"/>
    </location>
</feature>
<keyword evidence="1" id="KW-0472">Membrane</keyword>
<evidence type="ECO:0000313" key="2">
    <source>
        <dbReference type="EMBL" id="ALS59752.1"/>
    </source>
</evidence>
<evidence type="ECO:0000313" key="3">
    <source>
        <dbReference type="Proteomes" id="UP000060277"/>
    </source>
</evidence>
<keyword evidence="1" id="KW-0812">Transmembrane</keyword>
<name>A0ABN4JFK7_9BURK</name>
<accession>A0ABN4JFK7</accession>
<dbReference type="RefSeq" id="WP_058376672.1">
    <property type="nucleotide sequence ID" value="NZ_CP013480.3"/>
</dbReference>
<keyword evidence="1" id="KW-1133">Transmembrane helix</keyword>
<feature type="transmembrane region" description="Helical" evidence="1">
    <location>
        <begin position="374"/>
        <end position="392"/>
    </location>
</feature>
<dbReference type="EMBL" id="CP013480">
    <property type="protein sequence ID" value="ALS59752.1"/>
    <property type="molecule type" value="Genomic_DNA"/>
</dbReference>
<evidence type="ECO:0000256" key="1">
    <source>
        <dbReference type="SAM" id="Phobius"/>
    </source>
</evidence>
<proteinExistence type="predicted"/>
<feature type="transmembrane region" description="Helical" evidence="1">
    <location>
        <begin position="183"/>
        <end position="200"/>
    </location>
</feature>
<sequence>MLILRLRWYAHETSRVLLRHWQALCLVTMLLLPSMPVFAQARILGAPVLAPLSPTRGIEWQFLWIHALEGIGMLWVLAQRRAIAGGKFAAFFRSLPIPGWRERGVDLAVLALASTPLLLSVAAAVVALATHPGTHYLYVFDLTLITLAAQLAVLHRKRQYVWPLFAANLLLLAGLRFTGASAYAGLTGALLIAVWALVRTSPMQSSHRKPPALSVNALTGSSQGWLAPIARLQIGILRHHSSTVFGRFLLMGATVGVTAYLTALWDFDKRVLPLVLISQAIILLVASMHYRELSAAHQRAAHFMHSLPRKQFTQMVADMTTIAVLGLPFVALGPAFLTLNGAISIVQALTVVASGVPLVALLRLPQRYVPQQSVLLGATLAALWVTVAWRCLVP</sequence>
<dbReference type="Proteomes" id="UP000060277">
    <property type="component" value="Chromosome"/>
</dbReference>
<feature type="transmembrane region" description="Helical" evidence="1">
    <location>
        <begin position="312"/>
        <end position="336"/>
    </location>
</feature>
<feature type="transmembrane region" description="Helical" evidence="1">
    <location>
        <begin position="107"/>
        <end position="129"/>
    </location>
</feature>
<feature type="transmembrane region" description="Helical" evidence="1">
    <location>
        <begin position="271"/>
        <end position="291"/>
    </location>
</feature>
<protein>
    <submittedName>
        <fullName evidence="2">Uncharacterized protein</fullName>
    </submittedName>
</protein>
<reference evidence="3" key="1">
    <citation type="submission" date="2015-12" db="EMBL/GenBank/DDBJ databases">
        <title>Complete genome sequence of Pandoraea norimbergensis DSM 11628.</title>
        <authorList>
            <person name="Ee R."/>
            <person name="Lim Y.-L."/>
            <person name="Yong D."/>
            <person name="Yin W.-F."/>
            <person name="Chan K.-G."/>
        </authorList>
    </citation>
    <scope>NUCLEOTIDE SEQUENCE [LARGE SCALE GENOMIC DNA]</scope>
    <source>
        <strain evidence="3">DSM 11628</strain>
    </source>
</reference>
<feature type="transmembrane region" description="Helical" evidence="1">
    <location>
        <begin position="160"/>
        <end position="177"/>
    </location>
</feature>
<feature type="transmembrane region" description="Helical" evidence="1">
    <location>
        <begin position="244"/>
        <end position="265"/>
    </location>
</feature>
<gene>
    <name evidence="2" type="ORF">AT302_08305</name>
</gene>
<feature type="transmembrane region" description="Helical" evidence="1">
    <location>
        <begin position="21"/>
        <end position="41"/>
    </location>
</feature>
<keyword evidence="3" id="KW-1185">Reference proteome</keyword>
<feature type="transmembrane region" description="Helical" evidence="1">
    <location>
        <begin position="61"/>
        <end position="78"/>
    </location>
</feature>
<feature type="transmembrane region" description="Helical" evidence="1">
    <location>
        <begin position="135"/>
        <end position="153"/>
    </location>
</feature>